<dbReference type="AlphaFoldDB" id="A0A1V8ZZY9"/>
<proteinExistence type="predicted"/>
<organism evidence="2 3">
    <name type="scientific">Saccharomonospora piscinae</name>
    <dbReference type="NCBI Taxonomy" id="687388"/>
    <lineage>
        <taxon>Bacteria</taxon>
        <taxon>Bacillati</taxon>
        <taxon>Actinomycetota</taxon>
        <taxon>Actinomycetes</taxon>
        <taxon>Pseudonocardiales</taxon>
        <taxon>Pseudonocardiaceae</taxon>
        <taxon>Saccharomonospora</taxon>
    </lineage>
</organism>
<reference evidence="2 3" key="1">
    <citation type="submission" date="2017-02" db="EMBL/GenBank/DDBJ databases">
        <title>Draft genome of Saccharomonospora sp. 154.</title>
        <authorList>
            <person name="Alonso-Carmona G.S."/>
            <person name="De La Haba R."/>
            <person name="Vera-Gargallo B."/>
            <person name="Sandoval-Trujillo A.H."/>
            <person name="Ramirez-Duran N."/>
            <person name="Ventosa A."/>
        </authorList>
    </citation>
    <scope>NUCLEOTIDE SEQUENCE [LARGE SCALE GENOMIC DNA]</scope>
    <source>
        <strain evidence="2 3">LRS4.154</strain>
    </source>
</reference>
<protein>
    <recommendedName>
        <fullName evidence="1">DUF4326 domain-containing protein</fullName>
    </recommendedName>
</protein>
<dbReference type="InterPro" id="IPR025475">
    <property type="entry name" value="DUF4326"/>
</dbReference>
<dbReference type="Proteomes" id="UP000192591">
    <property type="component" value="Unassembled WGS sequence"/>
</dbReference>
<dbReference type="RefSeq" id="WP_081193834.1">
    <property type="nucleotide sequence ID" value="NZ_MWIH01000007.1"/>
</dbReference>
<feature type="domain" description="DUF4326" evidence="1">
    <location>
        <begin position="61"/>
        <end position="132"/>
    </location>
</feature>
<evidence type="ECO:0000259" key="1">
    <source>
        <dbReference type="Pfam" id="PF14216"/>
    </source>
</evidence>
<evidence type="ECO:0000313" key="3">
    <source>
        <dbReference type="Proteomes" id="UP000192591"/>
    </source>
</evidence>
<keyword evidence="3" id="KW-1185">Reference proteome</keyword>
<gene>
    <name evidence="2" type="ORF">B1813_18050</name>
</gene>
<dbReference type="STRING" id="1962155.B1813_18050"/>
<comment type="caution">
    <text evidence="2">The sequence shown here is derived from an EMBL/GenBank/DDBJ whole genome shotgun (WGS) entry which is preliminary data.</text>
</comment>
<sequence>MSRRESEPADERTRGWTDEERALRERVLGGHGVVVNVRRSGPHRHLVPWLVEHDLLTYVGHRGNRHGWPESDFANPFVAEAKRDREEMVRHYRRYLRERPELLRRLDGGELRGRALGCWCAPQPCHADVLVEYTA</sequence>
<accession>A0A1V8ZZY9</accession>
<dbReference type="Pfam" id="PF14216">
    <property type="entry name" value="DUF4326"/>
    <property type="match status" value="1"/>
</dbReference>
<dbReference type="EMBL" id="MWIH01000007">
    <property type="protein sequence ID" value="OQO90323.1"/>
    <property type="molecule type" value="Genomic_DNA"/>
</dbReference>
<evidence type="ECO:0000313" key="2">
    <source>
        <dbReference type="EMBL" id="OQO90323.1"/>
    </source>
</evidence>
<name>A0A1V8ZZY9_SACPI</name>